<accession>A0A1I3IPQ2</accession>
<dbReference type="AlphaFoldDB" id="A0A1I3IPQ2"/>
<dbReference type="OrthoDB" id="358080at2"/>
<sequence>MKKTSVILIILSLFTFSLFAQDNETDITDDFDLIFADAEDVEEAIVVEPAKPETPVQIFTSAFSSMVHFSGSFTGEVGAAYVHMRDEEEGDDTGSGFFSLKNVLNMSVTPVNSFVVRGSVETSVDNGFSLNVSSLYFNYLLLNRFYISAGKKSISWGNVRLFNSDYYGCEKHSICLYSTGPRHANIFVEDGVPLALDIRYPWSWGTLTFAATGAASKDVHPNNFNYYGSLEFSVLNTNFNLYAKRPAKNTDPVRTNLAGLEIKRTILGFDTYAQGIVRVKNIKELNKTEGYDYVVATAGLYRLFDSFEPNIGFNIEYQYEFNPSAPDVHSNRIAFEGGLKRIGRRKNMKIGVLSHYNFTENHGYSGLNFIVSGVLPYADWSNKVAVGYGSKYEIPSFLVSSSISLALDY</sequence>
<organism evidence="2 3">
    <name type="scientific">Treponema bryantii</name>
    <dbReference type="NCBI Taxonomy" id="163"/>
    <lineage>
        <taxon>Bacteria</taxon>
        <taxon>Pseudomonadati</taxon>
        <taxon>Spirochaetota</taxon>
        <taxon>Spirochaetia</taxon>
        <taxon>Spirochaetales</taxon>
        <taxon>Treponemataceae</taxon>
        <taxon>Treponema</taxon>
    </lineage>
</organism>
<gene>
    <name evidence="2" type="ORF">SAMN04487775_10248</name>
</gene>
<feature type="signal peptide" evidence="1">
    <location>
        <begin position="1"/>
        <end position="20"/>
    </location>
</feature>
<reference evidence="3" key="1">
    <citation type="submission" date="2016-10" db="EMBL/GenBank/DDBJ databases">
        <authorList>
            <person name="Varghese N."/>
            <person name="Submissions S."/>
        </authorList>
    </citation>
    <scope>NUCLEOTIDE SEQUENCE [LARGE SCALE GENOMIC DNA]</scope>
    <source>
        <strain evidence="3">XBD1002</strain>
    </source>
</reference>
<keyword evidence="3" id="KW-1185">Reference proteome</keyword>
<protein>
    <submittedName>
        <fullName evidence="2">Uncharacterized protein</fullName>
    </submittedName>
</protein>
<proteinExistence type="predicted"/>
<name>A0A1I3IPQ2_9SPIR</name>
<keyword evidence="1" id="KW-0732">Signal</keyword>
<dbReference type="EMBL" id="FORI01000002">
    <property type="protein sequence ID" value="SFI49847.1"/>
    <property type="molecule type" value="Genomic_DNA"/>
</dbReference>
<evidence type="ECO:0000256" key="1">
    <source>
        <dbReference type="SAM" id="SignalP"/>
    </source>
</evidence>
<dbReference type="RefSeq" id="WP_074930361.1">
    <property type="nucleotide sequence ID" value="NZ_FORI01000002.1"/>
</dbReference>
<feature type="chain" id="PRO_5010176638" evidence="1">
    <location>
        <begin position="21"/>
        <end position="409"/>
    </location>
</feature>
<evidence type="ECO:0000313" key="3">
    <source>
        <dbReference type="Proteomes" id="UP000182737"/>
    </source>
</evidence>
<evidence type="ECO:0000313" key="2">
    <source>
        <dbReference type="EMBL" id="SFI49847.1"/>
    </source>
</evidence>
<dbReference type="Proteomes" id="UP000182737">
    <property type="component" value="Unassembled WGS sequence"/>
</dbReference>